<evidence type="ECO:0000313" key="3">
    <source>
        <dbReference type="EMBL" id="VTJ83104.1"/>
    </source>
</evidence>
<evidence type="ECO:0000313" key="2">
    <source>
        <dbReference type="EMBL" id="KAF7485521.1"/>
    </source>
</evidence>
<dbReference type="Proteomes" id="UP000335636">
    <property type="component" value="Unassembled WGS sequence"/>
</dbReference>
<gene>
    <name evidence="2" type="ORF">GHT09_003038</name>
    <name evidence="3" type="ORF">MONAX_5E011770</name>
</gene>
<evidence type="ECO:0000256" key="1">
    <source>
        <dbReference type="SAM" id="MobiDB-lite"/>
    </source>
</evidence>
<dbReference type="Proteomes" id="UP000662637">
    <property type="component" value="Unassembled WGS sequence"/>
</dbReference>
<proteinExistence type="predicted"/>
<dbReference type="EMBL" id="CABDUW010001636">
    <property type="protein sequence ID" value="VTJ83104.1"/>
    <property type="molecule type" value="Genomic_DNA"/>
</dbReference>
<reference evidence="2" key="2">
    <citation type="submission" date="2020-08" db="EMBL/GenBank/DDBJ databases">
        <authorList>
            <person name="Shumante A."/>
            <person name="Zimin A.V."/>
            <person name="Puiu D."/>
            <person name="Salzberg S.L."/>
        </authorList>
    </citation>
    <scope>NUCLEOTIDE SEQUENCE</scope>
    <source>
        <strain evidence="2">WC2-LM</strain>
        <tissue evidence="2">Liver</tissue>
    </source>
</reference>
<dbReference type="EMBL" id="WJEC01000133">
    <property type="protein sequence ID" value="KAF7485521.1"/>
    <property type="molecule type" value="Genomic_DNA"/>
</dbReference>
<feature type="region of interest" description="Disordered" evidence="1">
    <location>
        <begin position="69"/>
        <end position="110"/>
    </location>
</feature>
<evidence type="ECO:0000313" key="4">
    <source>
        <dbReference type="Proteomes" id="UP000335636"/>
    </source>
</evidence>
<protein>
    <submittedName>
        <fullName evidence="3">Uncharacterized protein</fullName>
    </submittedName>
</protein>
<feature type="region of interest" description="Disordered" evidence="1">
    <location>
        <begin position="1"/>
        <end position="24"/>
    </location>
</feature>
<name>A0A5E4CMI5_MARMO</name>
<reference evidence="3 4" key="1">
    <citation type="submission" date="2019-04" db="EMBL/GenBank/DDBJ databases">
        <authorList>
            <person name="Alioto T."/>
            <person name="Alioto T."/>
        </authorList>
    </citation>
    <scope>NUCLEOTIDE SEQUENCE [LARGE SCALE GENOMIC DNA]</scope>
</reference>
<dbReference type="AlphaFoldDB" id="A0A5E4CMI5"/>
<keyword evidence="4" id="KW-1185">Reference proteome</keyword>
<organism evidence="3 4">
    <name type="scientific">Marmota monax</name>
    <name type="common">Woodchuck</name>
    <dbReference type="NCBI Taxonomy" id="9995"/>
    <lineage>
        <taxon>Eukaryota</taxon>
        <taxon>Metazoa</taxon>
        <taxon>Chordata</taxon>
        <taxon>Craniata</taxon>
        <taxon>Vertebrata</taxon>
        <taxon>Euteleostomi</taxon>
        <taxon>Mammalia</taxon>
        <taxon>Eutheria</taxon>
        <taxon>Euarchontoglires</taxon>
        <taxon>Glires</taxon>
        <taxon>Rodentia</taxon>
        <taxon>Sciuromorpha</taxon>
        <taxon>Sciuridae</taxon>
        <taxon>Xerinae</taxon>
        <taxon>Marmotini</taxon>
        <taxon>Marmota</taxon>
    </lineage>
</organism>
<sequence>MQALLARAPAHCSPPTLQQPSEGLQGIERLKRKNQPREHRANWRSVKDTCGGDFSLNWFNPFSRPWQPEMPSDKDLVRQVSSLSDVESTQTTEEHSEEIKDEDSIEVLDE</sequence>
<feature type="compositionally biased region" description="Acidic residues" evidence="1">
    <location>
        <begin position="99"/>
        <end position="110"/>
    </location>
</feature>
<accession>A0A5E4CMI5</accession>